<organism evidence="1 2">
    <name type="scientific">Oceanisphaera marina</name>
    <dbReference type="NCBI Taxonomy" id="2017550"/>
    <lineage>
        <taxon>Bacteria</taxon>
        <taxon>Pseudomonadati</taxon>
        <taxon>Pseudomonadota</taxon>
        <taxon>Gammaproteobacteria</taxon>
        <taxon>Aeromonadales</taxon>
        <taxon>Aeromonadaceae</taxon>
        <taxon>Oceanisphaera</taxon>
    </lineage>
</organism>
<sequence>MWVEVDKRTDILRKKRHMTLIPWGLVLVVSQVFDKKENFNGGVYAFAEIGALCIDVICR</sequence>
<accession>A0ABQ1IQY9</accession>
<name>A0ABQ1IQY9_9GAMM</name>
<evidence type="ECO:0000313" key="1">
    <source>
        <dbReference type="EMBL" id="GGB48198.1"/>
    </source>
</evidence>
<evidence type="ECO:0000313" key="2">
    <source>
        <dbReference type="Proteomes" id="UP000646152"/>
    </source>
</evidence>
<dbReference type="Proteomes" id="UP000646152">
    <property type="component" value="Unassembled WGS sequence"/>
</dbReference>
<proteinExistence type="predicted"/>
<dbReference type="RefSeq" id="WP_188630163.1">
    <property type="nucleotide sequence ID" value="NZ_BMKE01000017.1"/>
</dbReference>
<comment type="caution">
    <text evidence="1">The sequence shown here is derived from an EMBL/GenBank/DDBJ whole genome shotgun (WGS) entry which is preliminary data.</text>
</comment>
<reference evidence="2" key="1">
    <citation type="journal article" date="2019" name="Int. J. Syst. Evol. Microbiol.">
        <title>The Global Catalogue of Microorganisms (GCM) 10K type strain sequencing project: providing services to taxonomists for standard genome sequencing and annotation.</title>
        <authorList>
            <consortium name="The Broad Institute Genomics Platform"/>
            <consortium name="The Broad Institute Genome Sequencing Center for Infectious Disease"/>
            <person name="Wu L."/>
            <person name="Ma J."/>
        </authorList>
    </citation>
    <scope>NUCLEOTIDE SEQUENCE [LARGE SCALE GENOMIC DNA]</scope>
    <source>
        <strain evidence="2">CGMCC 1.15923</strain>
    </source>
</reference>
<keyword evidence="2" id="KW-1185">Reference proteome</keyword>
<gene>
    <name evidence="1" type="ORF">GCM10011502_21870</name>
</gene>
<protein>
    <submittedName>
        <fullName evidence="1">Uncharacterized protein</fullName>
    </submittedName>
</protein>
<dbReference type="EMBL" id="BMKE01000017">
    <property type="protein sequence ID" value="GGB48198.1"/>
    <property type="molecule type" value="Genomic_DNA"/>
</dbReference>